<name>K2G149_9BACT</name>
<dbReference type="AlphaFoldDB" id="K2G149"/>
<protein>
    <submittedName>
        <fullName evidence="1">Uncharacterized protein</fullName>
    </submittedName>
</protein>
<organism evidence="1">
    <name type="scientific">uncultured bacterium</name>
    <name type="common">gcode 4</name>
    <dbReference type="NCBI Taxonomy" id="1234023"/>
    <lineage>
        <taxon>Bacteria</taxon>
        <taxon>environmental samples</taxon>
    </lineage>
</organism>
<accession>K2G149</accession>
<dbReference type="EMBL" id="AMFJ01000399">
    <property type="protein sequence ID" value="EKE27932.1"/>
    <property type="molecule type" value="Genomic_DNA"/>
</dbReference>
<gene>
    <name evidence="1" type="ORF">ACD_3C00125G0006</name>
</gene>
<proteinExistence type="predicted"/>
<evidence type="ECO:0000313" key="1">
    <source>
        <dbReference type="EMBL" id="EKE27932.1"/>
    </source>
</evidence>
<comment type="caution">
    <text evidence="1">The sequence shown here is derived from an EMBL/GenBank/DDBJ whole genome shotgun (WGS) entry which is preliminary data.</text>
</comment>
<reference evidence="1" key="1">
    <citation type="journal article" date="2012" name="Science">
        <title>Fermentation, hydrogen, and sulfur metabolism in multiple uncultivated bacterial phyla.</title>
        <authorList>
            <person name="Wrighton K.C."/>
            <person name="Thomas B.C."/>
            <person name="Sharon I."/>
            <person name="Miller C.S."/>
            <person name="Castelle C.J."/>
            <person name="VerBerkmoes N.C."/>
            <person name="Wilkins M.J."/>
            <person name="Hettich R.L."/>
            <person name="Lipton M.S."/>
            <person name="Williams K.H."/>
            <person name="Long P.E."/>
            <person name="Banfield J.F."/>
        </authorList>
    </citation>
    <scope>NUCLEOTIDE SEQUENCE [LARGE SCALE GENOMIC DNA]</scope>
</reference>
<sequence>MSESPKYTAEKIKHSPGNARAIEKDKIIDAAKESLEIEKLWQRMADSAKKLQLEIEWKWNFNSKTQKERWDIEIEMLDKKRIFVKSFWEKTEIKIENLDMKINHFWLSISWKDWEIFSLWKSFISKIGNEVKSYQGYNDEQLTALIWVANIINLAISYGKKTKSTSENPFFVNSALSGKEINYSTWETAEGIFWKLSWKDFIGNATIISAKWIKALSDRHQGWIMENKDSKDFLEKMSKYLNRRYFDEVVKKGKSSQ</sequence>